<protein>
    <recommendedName>
        <fullName evidence="13">C2H2-type domain-containing protein</fullName>
    </recommendedName>
</protein>
<proteinExistence type="inferred from homology"/>
<dbReference type="AlphaFoldDB" id="A0A8C4TNZ7"/>
<dbReference type="FunFam" id="3.30.160.60:FF:000690">
    <property type="entry name" value="Zinc finger protein 354C"/>
    <property type="match status" value="1"/>
</dbReference>
<feature type="domain" description="C2H2-type" evidence="13">
    <location>
        <begin position="664"/>
        <end position="691"/>
    </location>
</feature>
<keyword evidence="10" id="KW-0804">Transcription</keyword>
<reference evidence="14" key="2">
    <citation type="submission" date="2025-09" db="UniProtKB">
        <authorList>
            <consortium name="Ensembl"/>
        </authorList>
    </citation>
    <scope>IDENTIFICATION</scope>
</reference>
<feature type="domain" description="C2H2-type" evidence="13">
    <location>
        <begin position="340"/>
        <end position="367"/>
    </location>
</feature>
<dbReference type="GO" id="GO:0003677">
    <property type="term" value="F:DNA binding"/>
    <property type="evidence" value="ECO:0007669"/>
    <property type="project" value="UniProtKB-KW"/>
</dbReference>
<feature type="domain" description="C2H2-type" evidence="13">
    <location>
        <begin position="692"/>
        <end position="719"/>
    </location>
</feature>
<evidence type="ECO:0000256" key="10">
    <source>
        <dbReference type="ARBA" id="ARBA00023163"/>
    </source>
</evidence>
<dbReference type="FunFam" id="3.30.160.60:FF:002343">
    <property type="entry name" value="Zinc finger protein 33A"/>
    <property type="match status" value="7"/>
</dbReference>
<evidence type="ECO:0000256" key="5">
    <source>
        <dbReference type="ARBA" id="ARBA00022737"/>
    </source>
</evidence>
<feature type="domain" description="C2H2-type" evidence="13">
    <location>
        <begin position="552"/>
        <end position="579"/>
    </location>
</feature>
<evidence type="ECO:0000256" key="6">
    <source>
        <dbReference type="ARBA" id="ARBA00022771"/>
    </source>
</evidence>
<evidence type="ECO:0000256" key="7">
    <source>
        <dbReference type="ARBA" id="ARBA00022833"/>
    </source>
</evidence>
<evidence type="ECO:0000256" key="3">
    <source>
        <dbReference type="ARBA" id="ARBA00006991"/>
    </source>
</evidence>
<keyword evidence="15" id="KW-1185">Reference proteome</keyword>
<dbReference type="GO" id="GO:0022603">
    <property type="term" value="P:regulation of anatomical structure morphogenesis"/>
    <property type="evidence" value="ECO:0007669"/>
    <property type="project" value="UniProtKB-ARBA"/>
</dbReference>
<dbReference type="PANTHER" id="PTHR24379">
    <property type="entry name" value="KRAB AND ZINC FINGER DOMAIN-CONTAINING"/>
    <property type="match status" value="1"/>
</dbReference>
<dbReference type="InterPro" id="IPR036236">
    <property type="entry name" value="Znf_C2H2_sf"/>
</dbReference>
<evidence type="ECO:0000256" key="9">
    <source>
        <dbReference type="ARBA" id="ARBA00023125"/>
    </source>
</evidence>
<reference evidence="14" key="1">
    <citation type="submission" date="2025-08" db="UniProtKB">
        <authorList>
            <consortium name="Ensembl"/>
        </authorList>
    </citation>
    <scope>IDENTIFICATION</scope>
</reference>
<dbReference type="FunFam" id="3.30.160.60:FF:000446">
    <property type="entry name" value="Zinc finger protein"/>
    <property type="match status" value="2"/>
</dbReference>
<evidence type="ECO:0000256" key="8">
    <source>
        <dbReference type="ARBA" id="ARBA00023015"/>
    </source>
</evidence>
<comment type="similarity">
    <text evidence="3">Belongs to the krueppel C2H2-type zinc-finger protein family.</text>
</comment>
<evidence type="ECO:0000256" key="11">
    <source>
        <dbReference type="ARBA" id="ARBA00023242"/>
    </source>
</evidence>
<dbReference type="PROSITE" id="PS50157">
    <property type="entry name" value="ZINC_FINGER_C2H2_2"/>
    <property type="match status" value="15"/>
</dbReference>
<organism evidence="14 15">
    <name type="scientific">Erpetoichthys calabaricus</name>
    <name type="common">Rope fish</name>
    <name type="synonym">Calamoichthys calabaricus</name>
    <dbReference type="NCBI Taxonomy" id="27687"/>
    <lineage>
        <taxon>Eukaryota</taxon>
        <taxon>Metazoa</taxon>
        <taxon>Chordata</taxon>
        <taxon>Craniata</taxon>
        <taxon>Vertebrata</taxon>
        <taxon>Euteleostomi</taxon>
        <taxon>Actinopterygii</taxon>
        <taxon>Polypteriformes</taxon>
        <taxon>Polypteridae</taxon>
        <taxon>Erpetoichthys</taxon>
    </lineage>
</organism>
<keyword evidence="4" id="KW-0479">Metal-binding</keyword>
<feature type="domain" description="C2H2-type" evidence="13">
    <location>
        <begin position="284"/>
        <end position="311"/>
    </location>
</feature>
<keyword evidence="9" id="KW-0238">DNA-binding</keyword>
<comment type="function">
    <text evidence="1">May be involved in transcriptional regulation.</text>
</comment>
<keyword evidence="6 12" id="KW-0863">Zinc-finger</keyword>
<feature type="domain" description="C2H2-type" evidence="13">
    <location>
        <begin position="368"/>
        <end position="395"/>
    </location>
</feature>
<evidence type="ECO:0000256" key="4">
    <source>
        <dbReference type="ARBA" id="ARBA00022723"/>
    </source>
</evidence>
<keyword evidence="5" id="KW-0677">Repeat</keyword>
<dbReference type="Ensembl" id="ENSECRT00000033915.1">
    <property type="protein sequence ID" value="ENSECRP00000033190.1"/>
    <property type="gene ID" value="ENSECRG00000022413.1"/>
</dbReference>
<feature type="domain" description="C2H2-type" evidence="13">
    <location>
        <begin position="312"/>
        <end position="339"/>
    </location>
</feature>
<feature type="domain" description="C2H2-type" evidence="13">
    <location>
        <begin position="720"/>
        <end position="743"/>
    </location>
</feature>
<dbReference type="FunFam" id="3.30.160.60:FF:000009">
    <property type="entry name" value="zinc finger protein 79 isoform X2"/>
    <property type="match status" value="1"/>
</dbReference>
<dbReference type="Pfam" id="PF00096">
    <property type="entry name" value="zf-C2H2"/>
    <property type="match status" value="9"/>
</dbReference>
<evidence type="ECO:0000313" key="14">
    <source>
        <dbReference type="Ensembl" id="ENSECRP00000033190.1"/>
    </source>
</evidence>
<comment type="subcellular location">
    <subcellularLocation>
        <location evidence="2">Nucleus</location>
    </subcellularLocation>
</comment>
<dbReference type="PANTHER" id="PTHR24379:SF123">
    <property type="entry name" value="ZINC FINGER AND BTB DOMAIN CONTAINING 17"/>
    <property type="match status" value="1"/>
</dbReference>
<feature type="domain" description="C2H2-type" evidence="13">
    <location>
        <begin position="608"/>
        <end position="635"/>
    </location>
</feature>
<keyword evidence="8" id="KW-0805">Transcription regulation</keyword>
<dbReference type="SUPFAM" id="SSF57667">
    <property type="entry name" value="beta-beta-alpha zinc fingers"/>
    <property type="match status" value="8"/>
</dbReference>
<dbReference type="GeneTree" id="ENSGT00940000154411"/>
<dbReference type="GO" id="GO:0008270">
    <property type="term" value="F:zinc ion binding"/>
    <property type="evidence" value="ECO:0007669"/>
    <property type="project" value="UniProtKB-KW"/>
</dbReference>
<keyword evidence="7" id="KW-0862">Zinc</keyword>
<feature type="domain" description="C2H2-type" evidence="13">
    <location>
        <begin position="744"/>
        <end position="771"/>
    </location>
</feature>
<dbReference type="InterPro" id="IPR013087">
    <property type="entry name" value="Znf_C2H2_type"/>
</dbReference>
<feature type="domain" description="C2H2-type" evidence="13">
    <location>
        <begin position="636"/>
        <end position="663"/>
    </location>
</feature>
<feature type="domain" description="C2H2-type" evidence="13">
    <location>
        <begin position="580"/>
        <end position="607"/>
    </location>
</feature>
<evidence type="ECO:0000256" key="12">
    <source>
        <dbReference type="PROSITE-ProRule" id="PRU00042"/>
    </source>
</evidence>
<feature type="domain" description="C2H2-type" evidence="13">
    <location>
        <begin position="447"/>
        <end position="469"/>
    </location>
</feature>
<dbReference type="FunFam" id="3.30.160.60:FF:002716">
    <property type="entry name" value="Zinc finger protein 212"/>
    <property type="match status" value="1"/>
</dbReference>
<dbReference type="Gene3D" id="3.30.160.60">
    <property type="entry name" value="Classic Zinc Finger"/>
    <property type="match status" value="16"/>
</dbReference>
<accession>A0A8C4TNZ7</accession>
<dbReference type="SMART" id="SM00355">
    <property type="entry name" value="ZnF_C2H2"/>
    <property type="match status" value="14"/>
</dbReference>
<name>A0A8C4TNZ7_ERPCA</name>
<dbReference type="GO" id="GO:0005634">
    <property type="term" value="C:nucleus"/>
    <property type="evidence" value="ECO:0007669"/>
    <property type="project" value="UniProtKB-SubCell"/>
</dbReference>
<evidence type="ECO:0000256" key="2">
    <source>
        <dbReference type="ARBA" id="ARBA00004123"/>
    </source>
</evidence>
<sequence length="810" mass="93215">MVAPIRKQETELEVAELKMLRFALSVTRMGRIRNEDITGSDQVGRLGDNVREARLRWFGHMQRRDAGYIGIRMLRIELPGKRKQGRPKRRSMDVVREDMQVMGVTEQDAQDRKIWMKMIRCGNPYRPKIKQPDKNRKKLASATKNLVTASQHPRFQPIVKLTRIDAIKSQGVYNINPIRQQCVGTFKYKLNSKDNGGIHGSKKLYHCPEGGKQFSDSHMPKKCREDNTGMEPYQRSECVKNSSKHSHTTISIVEKPHLSKRGKRFSQVSHLQTHMIGHGGKGLCHCLPHAGHFFNRSSLCKHKRIHTGEKSYCCSECGKRFSKTSHLQTHMRVHTGEQPFSCSECGKRFSQTGHLQQHMRLHTGEQPFSCFECGKRFSSSSNHLRHLRGHTGEKPYCCPECGKRFSNTSNLLPANTTTELSKYNVVIIPTPNCQLYYAPGIHITTGKSCSECGKKFSQRGSHNSHIRTHLFTDNSSLHRHNRIHSGLRLHTGEKPYCCLECDKQFFHTSHLQRHIKTCKAEKPYCCSECGKMFKQRSNLQGHQRIHTGEKPYCCSECGKQFADGSSFQRHKIIHTGQKPYDCSECGKQFSQRSHLQSHQRIHTGEKPCDCSECGKQFSQRSNLQSHQRIHTGEKLYCCSECGKKFTLRSNLQCHQRIHTGEKPYDCSECGKQFSQRSQLQSHQRIHTGEKPYYCSECGKQFSQRSHLQSHQRIHTGEKPYCCFECGKKSQLQSHQRIHTGEKPYYCSECGKQFSQRSHLQSHQRIHTGEKPYCCFECGKKFSERTASCGNRTHTHIAYEEQTKTKTYTSS</sequence>
<dbReference type="Proteomes" id="UP000694620">
    <property type="component" value="Unassembled WGS sequence"/>
</dbReference>
<evidence type="ECO:0000256" key="1">
    <source>
        <dbReference type="ARBA" id="ARBA00003767"/>
    </source>
</evidence>
<dbReference type="FunFam" id="3.30.160.60:FF:000275">
    <property type="entry name" value="zinc finger protein 90 homolog"/>
    <property type="match status" value="1"/>
</dbReference>
<evidence type="ECO:0000259" key="13">
    <source>
        <dbReference type="PROSITE" id="PS50157"/>
    </source>
</evidence>
<evidence type="ECO:0000313" key="15">
    <source>
        <dbReference type="Proteomes" id="UP000694620"/>
    </source>
</evidence>
<dbReference type="PROSITE" id="PS00028">
    <property type="entry name" value="ZINC_FINGER_C2H2_1"/>
    <property type="match status" value="12"/>
</dbReference>
<keyword evidence="11" id="KW-0539">Nucleus</keyword>
<dbReference type="FunFam" id="3.30.160.60:FF:002090">
    <property type="entry name" value="Zinc finger protein 473"/>
    <property type="match status" value="1"/>
</dbReference>
<feature type="domain" description="C2H2-type" evidence="13">
    <location>
        <begin position="524"/>
        <end position="551"/>
    </location>
</feature>
<feature type="domain" description="C2H2-type" evidence="13">
    <location>
        <begin position="496"/>
        <end position="523"/>
    </location>
</feature>